<dbReference type="GO" id="GO:0005829">
    <property type="term" value="C:cytosol"/>
    <property type="evidence" value="ECO:0007669"/>
    <property type="project" value="TreeGrafter"/>
</dbReference>
<dbReference type="PANTHER" id="PTHR48106:SF13">
    <property type="entry name" value="QUINONE OXIDOREDUCTASE-RELATED"/>
    <property type="match status" value="1"/>
</dbReference>
<dbReference type="Pfam" id="PF08240">
    <property type="entry name" value="ADH_N"/>
    <property type="match status" value="1"/>
</dbReference>
<evidence type="ECO:0000256" key="1">
    <source>
        <dbReference type="ARBA" id="ARBA00022857"/>
    </source>
</evidence>
<accession>A0AA40K2K0</accession>
<dbReference type="AlphaFoldDB" id="A0AA40K2K0"/>
<dbReference type="PANTHER" id="PTHR48106">
    <property type="entry name" value="QUINONE OXIDOREDUCTASE PIG3-RELATED"/>
    <property type="match status" value="1"/>
</dbReference>
<dbReference type="InterPro" id="IPR020843">
    <property type="entry name" value="ER"/>
</dbReference>
<evidence type="ECO:0000256" key="2">
    <source>
        <dbReference type="ARBA" id="ARBA00023002"/>
    </source>
</evidence>
<keyword evidence="2" id="KW-0560">Oxidoreductase</keyword>
<organism evidence="6 7">
    <name type="scientific">Schizothecium vesticola</name>
    <dbReference type="NCBI Taxonomy" id="314040"/>
    <lineage>
        <taxon>Eukaryota</taxon>
        <taxon>Fungi</taxon>
        <taxon>Dikarya</taxon>
        <taxon>Ascomycota</taxon>
        <taxon>Pezizomycotina</taxon>
        <taxon>Sordariomycetes</taxon>
        <taxon>Sordariomycetidae</taxon>
        <taxon>Sordariales</taxon>
        <taxon>Schizotheciaceae</taxon>
        <taxon>Schizothecium</taxon>
    </lineage>
</organism>
<dbReference type="GO" id="GO:0003960">
    <property type="term" value="F:quinone reductase (NADPH) activity"/>
    <property type="evidence" value="ECO:0007669"/>
    <property type="project" value="InterPro"/>
</dbReference>
<proteinExistence type="predicted"/>
<name>A0AA40K2K0_9PEZI</name>
<keyword evidence="1" id="KW-0521">NADP</keyword>
<dbReference type="InterPro" id="IPR047618">
    <property type="entry name" value="QOR-like"/>
</dbReference>
<dbReference type="InterPro" id="IPR013154">
    <property type="entry name" value="ADH-like_N"/>
</dbReference>
<protein>
    <recommendedName>
        <fullName evidence="4">Probable quinone oxidoreductase</fullName>
    </recommendedName>
    <alternativeName>
        <fullName evidence="3">NADPH:quinone reductase</fullName>
    </alternativeName>
</protein>
<dbReference type="CDD" id="cd05286">
    <property type="entry name" value="QOR2"/>
    <property type="match status" value="1"/>
</dbReference>
<dbReference type="Gene3D" id="3.90.180.10">
    <property type="entry name" value="Medium-chain alcohol dehydrogenases, catalytic domain"/>
    <property type="match status" value="1"/>
</dbReference>
<dbReference type="EMBL" id="JAUKUD010000005">
    <property type="protein sequence ID" value="KAK0743608.1"/>
    <property type="molecule type" value="Genomic_DNA"/>
</dbReference>
<dbReference type="SUPFAM" id="SSF50129">
    <property type="entry name" value="GroES-like"/>
    <property type="match status" value="1"/>
</dbReference>
<dbReference type="Pfam" id="PF00107">
    <property type="entry name" value="ADH_zinc_N"/>
    <property type="match status" value="1"/>
</dbReference>
<dbReference type="InterPro" id="IPR013149">
    <property type="entry name" value="ADH-like_C"/>
</dbReference>
<dbReference type="InterPro" id="IPR011032">
    <property type="entry name" value="GroES-like_sf"/>
</dbReference>
<evidence type="ECO:0000256" key="4">
    <source>
        <dbReference type="ARBA" id="ARBA00070796"/>
    </source>
</evidence>
<keyword evidence="7" id="KW-1185">Reference proteome</keyword>
<feature type="domain" description="Enoyl reductase (ER)" evidence="5">
    <location>
        <begin position="17"/>
        <end position="331"/>
    </location>
</feature>
<dbReference type="InterPro" id="IPR036291">
    <property type="entry name" value="NAD(P)-bd_dom_sf"/>
</dbReference>
<evidence type="ECO:0000256" key="3">
    <source>
        <dbReference type="ARBA" id="ARBA00043088"/>
    </source>
</evidence>
<reference evidence="6" key="1">
    <citation type="submission" date="2023-06" db="EMBL/GenBank/DDBJ databases">
        <title>Genome-scale phylogeny and comparative genomics of the fungal order Sordariales.</title>
        <authorList>
            <consortium name="Lawrence Berkeley National Laboratory"/>
            <person name="Hensen N."/>
            <person name="Bonometti L."/>
            <person name="Westerberg I."/>
            <person name="Brannstrom I.O."/>
            <person name="Guillou S."/>
            <person name="Cros-Aarteil S."/>
            <person name="Calhoun S."/>
            <person name="Haridas S."/>
            <person name="Kuo A."/>
            <person name="Mondo S."/>
            <person name="Pangilinan J."/>
            <person name="Riley R."/>
            <person name="LaButti K."/>
            <person name="Andreopoulos B."/>
            <person name="Lipzen A."/>
            <person name="Chen C."/>
            <person name="Yanf M."/>
            <person name="Daum C."/>
            <person name="Ng V."/>
            <person name="Clum A."/>
            <person name="Steindorff A."/>
            <person name="Ohm R."/>
            <person name="Martin F."/>
            <person name="Silar P."/>
            <person name="Natvig D."/>
            <person name="Lalanne C."/>
            <person name="Gautier V."/>
            <person name="Ament-velasquez S.L."/>
            <person name="Kruys A."/>
            <person name="Hutchinson M.I."/>
            <person name="Powell A.J."/>
            <person name="Barry K."/>
            <person name="Miller A.N."/>
            <person name="Grigoriev I.V."/>
            <person name="Debuchy R."/>
            <person name="Gladieux P."/>
            <person name="Thoren M.H."/>
            <person name="Johannesson H."/>
        </authorList>
    </citation>
    <scope>NUCLEOTIDE SEQUENCE</scope>
    <source>
        <strain evidence="6">SMH3187-1</strain>
    </source>
</reference>
<dbReference type="GO" id="GO:0035925">
    <property type="term" value="F:mRNA 3'-UTR AU-rich region binding"/>
    <property type="evidence" value="ECO:0007669"/>
    <property type="project" value="TreeGrafter"/>
</dbReference>
<dbReference type="SUPFAM" id="SSF51735">
    <property type="entry name" value="NAD(P)-binding Rossmann-fold domains"/>
    <property type="match status" value="1"/>
</dbReference>
<sequence>MAPIPKSMSGILIEETGGVDQLHWKTDLPVPELKDGEVLIRNEFIGVNYIDTYFRTGLYKSTLPFITGKEGAGVVLASSSPSFSEGDRVGYVADRAYAELTAAPAANVVHLPDGVPTEQGAAALLQGLTALTFIREAAGITASVLGVGEAPWTLVHAAAGGTGSLLVQMLSAFGARVIGTAGTDEKCEKARKGGAQWVVNNRTEDVKARVMEITGGRGVDVIFDGVGKATFDLDLEVVALKGTLIVFGNASGPVDPVNILRLGAKNVKLLRPMLFGYVATPEDWDKYTKELFDLIQTGKVNIGVHNVYDLKDVGKAHEDLEGSKTTGKLLLKV</sequence>
<gene>
    <name evidence="6" type="ORF">B0T18DRAFT_329895</name>
</gene>
<evidence type="ECO:0000313" key="7">
    <source>
        <dbReference type="Proteomes" id="UP001172155"/>
    </source>
</evidence>
<dbReference type="GO" id="GO:0070402">
    <property type="term" value="F:NADPH binding"/>
    <property type="evidence" value="ECO:0007669"/>
    <property type="project" value="TreeGrafter"/>
</dbReference>
<dbReference type="FunFam" id="3.40.50.720:FF:000053">
    <property type="entry name" value="Quinone oxidoreductase 1"/>
    <property type="match status" value="1"/>
</dbReference>
<dbReference type="Proteomes" id="UP001172155">
    <property type="component" value="Unassembled WGS sequence"/>
</dbReference>
<dbReference type="SMART" id="SM00829">
    <property type="entry name" value="PKS_ER"/>
    <property type="match status" value="1"/>
</dbReference>
<evidence type="ECO:0000259" key="5">
    <source>
        <dbReference type="SMART" id="SM00829"/>
    </source>
</evidence>
<evidence type="ECO:0000313" key="6">
    <source>
        <dbReference type="EMBL" id="KAK0743608.1"/>
    </source>
</evidence>
<comment type="caution">
    <text evidence="6">The sequence shown here is derived from an EMBL/GenBank/DDBJ whole genome shotgun (WGS) entry which is preliminary data.</text>
</comment>
<dbReference type="Gene3D" id="3.40.50.720">
    <property type="entry name" value="NAD(P)-binding Rossmann-like Domain"/>
    <property type="match status" value="1"/>
</dbReference>